<protein>
    <submittedName>
        <fullName evidence="6">Radical SAM superfamily</fullName>
    </submittedName>
</protein>
<dbReference type="EMBL" id="CYXZ01000016">
    <property type="protein sequence ID" value="CUN17705.1"/>
    <property type="molecule type" value="Genomic_DNA"/>
</dbReference>
<keyword evidence="4" id="KW-1133">Transmembrane helix</keyword>
<accession>A0A173UUK5</accession>
<organism evidence="6 7">
    <name type="scientific">Roseburia intestinalis</name>
    <dbReference type="NCBI Taxonomy" id="166486"/>
    <lineage>
        <taxon>Bacteria</taxon>
        <taxon>Bacillati</taxon>
        <taxon>Bacillota</taxon>
        <taxon>Clostridia</taxon>
        <taxon>Lachnospirales</taxon>
        <taxon>Lachnospiraceae</taxon>
        <taxon>Roseburia</taxon>
    </lineage>
</organism>
<evidence type="ECO:0000313" key="6">
    <source>
        <dbReference type="EMBL" id="CUN17705.1"/>
    </source>
</evidence>
<evidence type="ECO:0000256" key="2">
    <source>
        <dbReference type="ARBA" id="ARBA00023004"/>
    </source>
</evidence>
<keyword evidence="4" id="KW-0472">Membrane</keyword>
<sequence>MGSFLIIFYLALITIVIFVYLCFNWINRIFNFNYRRFLMHFVQAKGLLSKDNGINIYRGCSHGCIYCDSRSRCYGFTHAFEDIEVKENAPELLEKALRSKRQKCMIGTGAMCDPYLHVEERLLLTRRCLELIDRYEFGVAVQTKSARILRDFDLLTSINEKAKAIVQITLTTYDEDLCKKIEPDVSTTKERIDVLMKCKEAGIPTVVWLTPILPFINDTADNIKNLLDACVDAGVKGIIFWGIGVTLRDGDREYFYHALDKDFPGMKEKYIRTYGNAYNLPSPNEKMLIPMIVEQCQKAGILCSPDECFAYLHHFPEKYVQRSLFE</sequence>
<dbReference type="Pfam" id="PF04055">
    <property type="entry name" value="Radical_SAM"/>
    <property type="match status" value="1"/>
</dbReference>
<keyword evidence="2" id="KW-0408">Iron</keyword>
<dbReference type="InterPro" id="IPR007197">
    <property type="entry name" value="rSAM"/>
</dbReference>
<evidence type="ECO:0000313" key="7">
    <source>
        <dbReference type="Proteomes" id="UP000095350"/>
    </source>
</evidence>
<evidence type="ECO:0000256" key="3">
    <source>
        <dbReference type="ARBA" id="ARBA00023014"/>
    </source>
</evidence>
<feature type="domain" description="Radical SAM core" evidence="5">
    <location>
        <begin position="54"/>
        <end position="218"/>
    </location>
</feature>
<reference evidence="6 7" key="1">
    <citation type="submission" date="2015-09" db="EMBL/GenBank/DDBJ databases">
        <authorList>
            <consortium name="Pathogen Informatics"/>
        </authorList>
    </citation>
    <scope>NUCLEOTIDE SEQUENCE [LARGE SCALE GENOMIC DNA]</scope>
    <source>
        <strain evidence="6 7">2789STDY5834960</strain>
    </source>
</reference>
<dbReference type="InterPro" id="IPR040086">
    <property type="entry name" value="MJ0683-like"/>
</dbReference>
<evidence type="ECO:0000256" key="1">
    <source>
        <dbReference type="ARBA" id="ARBA00022723"/>
    </source>
</evidence>
<dbReference type="Gene3D" id="3.80.30.30">
    <property type="match status" value="1"/>
</dbReference>
<feature type="transmembrane region" description="Helical" evidence="4">
    <location>
        <begin position="6"/>
        <end position="26"/>
    </location>
</feature>
<dbReference type="PANTHER" id="PTHR43432:SF5">
    <property type="entry name" value="ELP3_MIAA_NIFB-LIKE RADICAL SAM CORE DOMAIN-CONTAINING PROTEIN"/>
    <property type="match status" value="1"/>
</dbReference>
<dbReference type="GO" id="GO:0046872">
    <property type="term" value="F:metal ion binding"/>
    <property type="evidence" value="ECO:0007669"/>
    <property type="project" value="UniProtKB-KW"/>
</dbReference>
<dbReference type="InterPro" id="IPR058240">
    <property type="entry name" value="rSAM_sf"/>
</dbReference>
<dbReference type="Proteomes" id="UP000095350">
    <property type="component" value="Unassembled WGS sequence"/>
</dbReference>
<name>A0A173UUK5_9FIRM</name>
<dbReference type="SUPFAM" id="SSF102114">
    <property type="entry name" value="Radical SAM enzymes"/>
    <property type="match status" value="1"/>
</dbReference>
<dbReference type="SFLD" id="SFLDG01084">
    <property type="entry name" value="Uncharacterised_Radical_SAM_Su"/>
    <property type="match status" value="1"/>
</dbReference>
<keyword evidence="4" id="KW-0812">Transmembrane</keyword>
<dbReference type="GO" id="GO:0003824">
    <property type="term" value="F:catalytic activity"/>
    <property type="evidence" value="ECO:0007669"/>
    <property type="project" value="InterPro"/>
</dbReference>
<evidence type="ECO:0000259" key="5">
    <source>
        <dbReference type="Pfam" id="PF04055"/>
    </source>
</evidence>
<dbReference type="PANTHER" id="PTHR43432">
    <property type="entry name" value="SLR0285 PROTEIN"/>
    <property type="match status" value="1"/>
</dbReference>
<dbReference type="SFLD" id="SFLDS00029">
    <property type="entry name" value="Radical_SAM"/>
    <property type="match status" value="1"/>
</dbReference>
<dbReference type="CDD" id="cd01335">
    <property type="entry name" value="Radical_SAM"/>
    <property type="match status" value="1"/>
</dbReference>
<dbReference type="AlphaFoldDB" id="A0A173UUK5"/>
<proteinExistence type="predicted"/>
<evidence type="ECO:0000256" key="4">
    <source>
        <dbReference type="SAM" id="Phobius"/>
    </source>
</evidence>
<keyword evidence="3" id="KW-0411">Iron-sulfur</keyword>
<dbReference type="STRING" id="166486.ERS852572_02290"/>
<dbReference type="PaxDb" id="166486-ERS852572_02290"/>
<keyword evidence="1" id="KW-0479">Metal-binding</keyword>
<dbReference type="OrthoDB" id="9785699at2"/>
<dbReference type="GO" id="GO:0051536">
    <property type="term" value="F:iron-sulfur cluster binding"/>
    <property type="evidence" value="ECO:0007669"/>
    <property type="project" value="UniProtKB-KW"/>
</dbReference>
<gene>
    <name evidence="6" type="ORF">ERS852572_02290</name>
</gene>